<comment type="similarity">
    <text evidence="8">Belongs to the major facilitator superfamily. Proton-dependent oligopeptide transporter (POT/PTR) (TC 2.A.17) family.</text>
</comment>
<keyword evidence="7 9" id="KW-0472">Membrane</keyword>
<dbReference type="InterPro" id="IPR036259">
    <property type="entry name" value="MFS_trans_sf"/>
</dbReference>
<evidence type="ECO:0000259" key="10">
    <source>
        <dbReference type="PROSITE" id="PS50850"/>
    </source>
</evidence>
<dbReference type="PROSITE" id="PS50850">
    <property type="entry name" value="MFS"/>
    <property type="match status" value="1"/>
</dbReference>
<dbReference type="InterPro" id="IPR005279">
    <property type="entry name" value="Dipep/tripep_permease"/>
</dbReference>
<keyword evidence="2 8" id="KW-0813">Transport</keyword>
<dbReference type="AlphaFoldDB" id="A0A2I7N3M7"/>
<feature type="transmembrane region" description="Helical" evidence="9">
    <location>
        <begin position="105"/>
        <end position="131"/>
    </location>
</feature>
<dbReference type="InterPro" id="IPR050171">
    <property type="entry name" value="MFS_Transporters"/>
</dbReference>
<evidence type="ECO:0000256" key="9">
    <source>
        <dbReference type="SAM" id="Phobius"/>
    </source>
</evidence>
<dbReference type="PANTHER" id="PTHR23517:SF15">
    <property type="entry name" value="PROTON-DEPENDENT OLIGOPEPTIDE FAMILY TRANSPORT PROTEIN"/>
    <property type="match status" value="1"/>
</dbReference>
<dbReference type="OrthoDB" id="9772725at2"/>
<feature type="transmembrane region" description="Helical" evidence="9">
    <location>
        <begin position="221"/>
        <end position="245"/>
    </location>
</feature>
<evidence type="ECO:0000256" key="1">
    <source>
        <dbReference type="ARBA" id="ARBA00004651"/>
    </source>
</evidence>
<keyword evidence="3" id="KW-1003">Cell membrane</keyword>
<evidence type="ECO:0000313" key="11">
    <source>
        <dbReference type="EMBL" id="AUR51066.1"/>
    </source>
</evidence>
<evidence type="ECO:0000256" key="7">
    <source>
        <dbReference type="ARBA" id="ARBA00023136"/>
    </source>
</evidence>
<dbReference type="GO" id="GO:0005886">
    <property type="term" value="C:plasma membrane"/>
    <property type="evidence" value="ECO:0007669"/>
    <property type="project" value="UniProtKB-SubCell"/>
</dbReference>
<comment type="subcellular location">
    <subcellularLocation>
        <location evidence="1">Cell membrane</location>
        <topology evidence="1">Multi-pass membrane protein</topology>
    </subcellularLocation>
    <subcellularLocation>
        <location evidence="8">Membrane</location>
        <topology evidence="8">Multi-pass membrane protein</topology>
    </subcellularLocation>
</comment>
<keyword evidence="5" id="KW-0571">Peptide transport</keyword>
<feature type="transmembrane region" description="Helical" evidence="9">
    <location>
        <begin position="400"/>
        <end position="420"/>
    </location>
</feature>
<evidence type="ECO:0000256" key="6">
    <source>
        <dbReference type="ARBA" id="ARBA00022989"/>
    </source>
</evidence>
<evidence type="ECO:0000256" key="3">
    <source>
        <dbReference type="ARBA" id="ARBA00022475"/>
    </source>
</evidence>
<evidence type="ECO:0000256" key="2">
    <source>
        <dbReference type="ARBA" id="ARBA00022448"/>
    </source>
</evidence>
<dbReference type="PROSITE" id="PS01022">
    <property type="entry name" value="PTR2_1"/>
    <property type="match status" value="1"/>
</dbReference>
<keyword evidence="12" id="KW-1185">Reference proteome</keyword>
<dbReference type="NCBIfam" id="TIGR00924">
    <property type="entry name" value="yjdL_sub1_fam"/>
    <property type="match status" value="1"/>
</dbReference>
<evidence type="ECO:0000256" key="8">
    <source>
        <dbReference type="RuleBase" id="RU003755"/>
    </source>
</evidence>
<dbReference type="InterPro" id="IPR018456">
    <property type="entry name" value="PTR2_symporter_CS"/>
</dbReference>
<evidence type="ECO:0000313" key="12">
    <source>
        <dbReference type="Proteomes" id="UP000236655"/>
    </source>
</evidence>
<dbReference type="Pfam" id="PF00854">
    <property type="entry name" value="PTR2"/>
    <property type="match status" value="2"/>
</dbReference>
<name>A0A2I7N3M7_9NEIS</name>
<proteinExistence type="inferred from homology"/>
<dbReference type="InterPro" id="IPR020846">
    <property type="entry name" value="MFS_dom"/>
</dbReference>
<feature type="transmembrane region" description="Helical" evidence="9">
    <location>
        <begin position="265"/>
        <end position="283"/>
    </location>
</feature>
<dbReference type="GO" id="GO:0006857">
    <property type="term" value="P:oligopeptide transport"/>
    <property type="evidence" value="ECO:0007669"/>
    <property type="project" value="InterPro"/>
</dbReference>
<feature type="transmembrane region" description="Helical" evidence="9">
    <location>
        <begin position="304"/>
        <end position="324"/>
    </location>
</feature>
<gene>
    <name evidence="11" type="ORF">CUN60_01675</name>
</gene>
<dbReference type="PROSITE" id="PS01023">
    <property type="entry name" value="PTR2_2"/>
    <property type="match status" value="1"/>
</dbReference>
<accession>A0A2I7N3M7</accession>
<feature type="transmembrane region" description="Helical" evidence="9">
    <location>
        <begin position="57"/>
        <end position="74"/>
    </location>
</feature>
<keyword evidence="5" id="KW-0653">Protein transport</keyword>
<feature type="domain" description="Major facilitator superfamily (MFS) profile" evidence="10">
    <location>
        <begin position="1"/>
        <end position="196"/>
    </location>
</feature>
<sequence>MAKFSYPRGVIALSSVEMWERFSFYTMQSLLVLYAAAKVTEGGLGWSQADALRLVGYYGALVYVSPIIGGVIADKVIGRKLAVLLGSFIMMCGHASLAFPGVKAMYLGLALLIVGCGLMKPAISAMVGEFFKPSETSRKESSFAIFYMSINIGGFLGPMIGGVVQEKYGYDYAFAMAAFGLLIGILNFQVAKNRSLKDVGNLLHKSEHVKVPWTVVEKKKVAVYLGLCVSNIFWNVIYVLPYGLLTLYADKNIDRAIGSFTIPSTWYYGMYGLLIIIYSPIVATFYQWFKNKTGSDLTLSRKLAIGYVLVAAGSLVLLPLVKAIGANPHYIGSSGYIIGFYTFFSLSELLTLPVLLAAATTFAPHGYSATLVSLNMGISWAIGAWIGGEFGAWTQEMNPVILFWWVIGLCIAFAIGHMLTDKKIEKVIQS</sequence>
<feature type="transmembrane region" description="Helical" evidence="9">
    <location>
        <begin position="81"/>
        <end position="99"/>
    </location>
</feature>
<feature type="transmembrane region" description="Helical" evidence="9">
    <location>
        <begin position="366"/>
        <end position="388"/>
    </location>
</feature>
<dbReference type="Proteomes" id="UP000236655">
    <property type="component" value="Chromosome"/>
</dbReference>
<evidence type="ECO:0000256" key="5">
    <source>
        <dbReference type="ARBA" id="ARBA00022856"/>
    </source>
</evidence>
<dbReference type="Gene3D" id="1.20.1250.20">
    <property type="entry name" value="MFS general substrate transporter like domains"/>
    <property type="match status" value="2"/>
</dbReference>
<feature type="transmembrane region" description="Helical" evidence="9">
    <location>
        <begin position="336"/>
        <end position="359"/>
    </location>
</feature>
<dbReference type="EMBL" id="CP024847">
    <property type="protein sequence ID" value="AUR51066.1"/>
    <property type="molecule type" value="Genomic_DNA"/>
</dbReference>
<dbReference type="PANTHER" id="PTHR23517">
    <property type="entry name" value="RESISTANCE PROTEIN MDTM, PUTATIVE-RELATED-RELATED"/>
    <property type="match status" value="1"/>
</dbReference>
<dbReference type="CDD" id="cd17346">
    <property type="entry name" value="MFS_DtpA_like"/>
    <property type="match status" value="1"/>
</dbReference>
<evidence type="ECO:0000256" key="4">
    <source>
        <dbReference type="ARBA" id="ARBA00022692"/>
    </source>
</evidence>
<protein>
    <recommendedName>
        <fullName evidence="10">Major facilitator superfamily (MFS) profile domain-containing protein</fullName>
    </recommendedName>
</protein>
<feature type="transmembrane region" description="Helical" evidence="9">
    <location>
        <begin position="170"/>
        <end position="188"/>
    </location>
</feature>
<dbReference type="GO" id="GO:1904680">
    <property type="term" value="F:peptide transmembrane transporter activity"/>
    <property type="evidence" value="ECO:0007669"/>
    <property type="project" value="InterPro"/>
</dbReference>
<dbReference type="InterPro" id="IPR000109">
    <property type="entry name" value="POT_fam"/>
</dbReference>
<keyword evidence="4 8" id="KW-0812">Transmembrane</keyword>
<keyword evidence="6 9" id="KW-1133">Transmembrane helix</keyword>
<feature type="transmembrane region" description="Helical" evidence="9">
    <location>
        <begin position="143"/>
        <end position="164"/>
    </location>
</feature>
<dbReference type="SUPFAM" id="SSF103473">
    <property type="entry name" value="MFS general substrate transporter"/>
    <property type="match status" value="1"/>
</dbReference>
<dbReference type="KEGG" id="nba:CUN60_01675"/>
<dbReference type="RefSeq" id="WP_102950366.1">
    <property type="nucleotide sequence ID" value="NZ_CP024847.1"/>
</dbReference>
<reference evidence="12" key="1">
    <citation type="submission" date="2017-11" db="EMBL/GenBank/DDBJ databases">
        <authorList>
            <person name="Chan K.G."/>
            <person name="Lee L.S."/>
        </authorList>
    </citation>
    <scope>NUCLEOTIDE SEQUENCE [LARGE SCALE GENOMIC DNA]</scope>
    <source>
        <strain evidence="12">DSM 100970</strain>
    </source>
</reference>
<organism evidence="11 12">
    <name type="scientific">Aquella oligotrophica</name>
    <dbReference type="NCBI Taxonomy" id="2067065"/>
    <lineage>
        <taxon>Bacteria</taxon>
        <taxon>Pseudomonadati</taxon>
        <taxon>Pseudomonadota</taxon>
        <taxon>Betaproteobacteria</taxon>
        <taxon>Neisseriales</taxon>
        <taxon>Neisseriaceae</taxon>
        <taxon>Aquella</taxon>
    </lineage>
</organism>